<evidence type="ECO:0000313" key="2">
    <source>
        <dbReference type="EMBL" id="CAD7050807.1"/>
    </source>
</evidence>
<sequence>MTQSIQFIDLAAQQERIGDKIKSRIHEVLSHGKYIMGPEVKELEDGLRNYVGVNHALGCANGTDALQLVLMAWGIGPGDAVFVPSFTFASTAEVVALVGATPVFVEIDEFTFNMDAACLESAIKSVIQQGELQPKVVIPVDLFGLPANYQAILPVCEEYGLRVIEDGAQGLGGERNGVKAGAFGHAATTSFFPAKPLGCYGDGGAIFTQDDELASVLESLRVHGKGYDKYDNVRVGLNSRLDTLQAAILIPKLEVFPQEVIDRNRVAARYSEAFANHAGIRVPHVPAGAISSWAQYTLVVEDRARLMKILAEKGIPTAVYYGKPLHMQTAYKDNPVQPGGLLLTERLSDQVLSIPMHPYLDEKTQDYIIEGVFDALKKSA</sequence>
<organism evidence="2 3">
    <name type="scientific">Pseudorhizobium halotolerans</name>
    <dbReference type="NCBI Taxonomy" id="1233081"/>
    <lineage>
        <taxon>Bacteria</taxon>
        <taxon>Pseudomonadati</taxon>
        <taxon>Pseudomonadota</taxon>
        <taxon>Alphaproteobacteria</taxon>
        <taxon>Hyphomicrobiales</taxon>
        <taxon>Rhizobiaceae</taxon>
        <taxon>Rhizobium/Agrobacterium group</taxon>
        <taxon>Pseudorhizobium</taxon>
    </lineage>
</organism>
<dbReference type="EMBL" id="CABFWE030000011">
    <property type="protein sequence ID" value="CAD7050807.1"/>
    <property type="molecule type" value="Genomic_DNA"/>
</dbReference>
<accession>A0ABM8PVT5</accession>
<evidence type="ECO:0000256" key="1">
    <source>
        <dbReference type="RuleBase" id="RU004508"/>
    </source>
</evidence>
<comment type="similarity">
    <text evidence="1">Belongs to the DegT/DnrJ/EryC1 family.</text>
</comment>
<keyword evidence="2" id="KW-0808">Transferase</keyword>
<dbReference type="SUPFAM" id="SSF53383">
    <property type="entry name" value="PLP-dependent transferases"/>
    <property type="match status" value="1"/>
</dbReference>
<dbReference type="PIRSF" id="PIRSF000390">
    <property type="entry name" value="PLP_StrS"/>
    <property type="match status" value="1"/>
</dbReference>
<evidence type="ECO:0000313" key="3">
    <source>
        <dbReference type="Proteomes" id="UP000601041"/>
    </source>
</evidence>
<protein>
    <submittedName>
        <fullName evidence="2">DegT/DnrJ/EryC1/StrS family aminotransferase</fullName>
    </submittedName>
</protein>
<comment type="caution">
    <text evidence="2">The sequence shown here is derived from an EMBL/GenBank/DDBJ whole genome shotgun (WGS) entry which is preliminary data.</text>
</comment>
<dbReference type="PANTHER" id="PTHR30244:SF42">
    <property type="entry name" value="UDP-2-ACETAMIDO-2-DEOXY-3-OXO-D-GLUCURONATE AMINOTRANSFERASE"/>
    <property type="match status" value="1"/>
</dbReference>
<proteinExistence type="inferred from homology"/>
<keyword evidence="1" id="KW-0663">Pyridoxal phosphate</keyword>
<keyword evidence="2" id="KW-0032">Aminotransferase</keyword>
<name>A0ABM8PVT5_9HYPH</name>
<dbReference type="Pfam" id="PF01041">
    <property type="entry name" value="DegT_DnrJ_EryC1"/>
    <property type="match status" value="1"/>
</dbReference>
<gene>
    <name evidence="2" type="ORF">RHAB21_04219</name>
</gene>
<dbReference type="InterPro" id="IPR015422">
    <property type="entry name" value="PyrdxlP-dep_Trfase_small"/>
</dbReference>
<keyword evidence="3" id="KW-1185">Reference proteome</keyword>
<dbReference type="PANTHER" id="PTHR30244">
    <property type="entry name" value="TRANSAMINASE"/>
    <property type="match status" value="1"/>
</dbReference>
<dbReference type="InterPro" id="IPR000653">
    <property type="entry name" value="DegT/StrS_aminotransferase"/>
</dbReference>
<dbReference type="Gene3D" id="3.40.640.10">
    <property type="entry name" value="Type I PLP-dependent aspartate aminotransferase-like (Major domain)"/>
    <property type="match status" value="1"/>
</dbReference>
<dbReference type="CDD" id="cd00616">
    <property type="entry name" value="AHBA_syn"/>
    <property type="match status" value="1"/>
</dbReference>
<dbReference type="Proteomes" id="UP000601041">
    <property type="component" value="Unassembled WGS sequence"/>
</dbReference>
<dbReference type="InterPro" id="IPR015424">
    <property type="entry name" value="PyrdxlP-dep_Trfase"/>
</dbReference>
<dbReference type="Gene3D" id="3.90.1150.10">
    <property type="entry name" value="Aspartate Aminotransferase, domain 1"/>
    <property type="match status" value="1"/>
</dbReference>
<dbReference type="InterPro" id="IPR015421">
    <property type="entry name" value="PyrdxlP-dep_Trfase_major"/>
</dbReference>
<dbReference type="GO" id="GO:0008483">
    <property type="term" value="F:transaminase activity"/>
    <property type="evidence" value="ECO:0007669"/>
    <property type="project" value="UniProtKB-KW"/>
</dbReference>
<reference evidence="2 3" key="1">
    <citation type="submission" date="2020-11" db="EMBL/GenBank/DDBJ databases">
        <authorList>
            <person name="Lassalle F."/>
        </authorList>
    </citation>
    <scope>NUCLEOTIDE SEQUENCE [LARGE SCALE GENOMIC DNA]</scope>
    <source>
        <strain evidence="2 3">AB21</strain>
    </source>
</reference>